<keyword evidence="7" id="KW-1015">Disulfide bond</keyword>
<evidence type="ECO:0000256" key="8">
    <source>
        <dbReference type="RuleBase" id="RU361238"/>
    </source>
</evidence>
<reference evidence="9" key="1">
    <citation type="journal article" date="2020" name="Stud. Mycol.">
        <title>101 Dothideomycetes genomes: a test case for predicting lifestyles and emergence of pathogens.</title>
        <authorList>
            <person name="Haridas S."/>
            <person name="Albert R."/>
            <person name="Binder M."/>
            <person name="Bloem J."/>
            <person name="Labutti K."/>
            <person name="Salamov A."/>
            <person name="Andreopoulos B."/>
            <person name="Baker S."/>
            <person name="Barry K."/>
            <person name="Bills G."/>
            <person name="Bluhm B."/>
            <person name="Cannon C."/>
            <person name="Castanera R."/>
            <person name="Culley D."/>
            <person name="Daum C."/>
            <person name="Ezra D."/>
            <person name="Gonzalez J."/>
            <person name="Henrissat B."/>
            <person name="Kuo A."/>
            <person name="Liang C."/>
            <person name="Lipzen A."/>
            <person name="Lutzoni F."/>
            <person name="Magnuson J."/>
            <person name="Mondo S."/>
            <person name="Nolan M."/>
            <person name="Ohm R."/>
            <person name="Pangilinan J."/>
            <person name="Park H.-J."/>
            <person name="Ramirez L."/>
            <person name="Alfaro M."/>
            <person name="Sun H."/>
            <person name="Tritt A."/>
            <person name="Yoshinaga Y."/>
            <person name="Zwiers L.-H."/>
            <person name="Turgeon B."/>
            <person name="Goodwin S."/>
            <person name="Spatafora J."/>
            <person name="Crous P."/>
            <person name="Grigoriev I."/>
        </authorList>
    </citation>
    <scope>NUCLEOTIDE SEQUENCE</scope>
    <source>
        <strain evidence="9">CBS 113979</strain>
    </source>
</reference>
<keyword evidence="10" id="KW-1185">Reference proteome</keyword>
<dbReference type="EC" id="3.1.1.-" evidence="8"/>
<dbReference type="SUPFAM" id="SSF53474">
    <property type="entry name" value="alpha/beta-Hydrolases"/>
    <property type="match status" value="1"/>
</dbReference>
<accession>A0A6G1HHN9</accession>
<evidence type="ECO:0000256" key="7">
    <source>
        <dbReference type="ARBA" id="ARBA00023157"/>
    </source>
</evidence>
<evidence type="ECO:0000256" key="1">
    <source>
        <dbReference type="ARBA" id="ARBA00006249"/>
    </source>
</evidence>
<evidence type="ECO:0000256" key="4">
    <source>
        <dbReference type="ARBA" id="ARBA00022729"/>
    </source>
</evidence>
<dbReference type="InterPro" id="IPR029058">
    <property type="entry name" value="AB_hydrolase_fold"/>
</dbReference>
<dbReference type="InterPro" id="IPR011118">
    <property type="entry name" value="Tannase/feruloyl_esterase"/>
</dbReference>
<evidence type="ECO:0000256" key="3">
    <source>
        <dbReference type="ARBA" id="ARBA00022723"/>
    </source>
</evidence>
<dbReference type="OrthoDB" id="3039123at2759"/>
<dbReference type="GO" id="GO:0030600">
    <property type="term" value="F:feruloyl esterase activity"/>
    <property type="evidence" value="ECO:0007669"/>
    <property type="project" value="UniProtKB-ARBA"/>
</dbReference>
<organism evidence="9 10">
    <name type="scientific">Aulographum hederae CBS 113979</name>
    <dbReference type="NCBI Taxonomy" id="1176131"/>
    <lineage>
        <taxon>Eukaryota</taxon>
        <taxon>Fungi</taxon>
        <taxon>Dikarya</taxon>
        <taxon>Ascomycota</taxon>
        <taxon>Pezizomycotina</taxon>
        <taxon>Dothideomycetes</taxon>
        <taxon>Pleosporomycetidae</taxon>
        <taxon>Aulographales</taxon>
        <taxon>Aulographaceae</taxon>
    </lineage>
</organism>
<dbReference type="Proteomes" id="UP000800041">
    <property type="component" value="Unassembled WGS sequence"/>
</dbReference>
<keyword evidence="6" id="KW-0106">Calcium</keyword>
<dbReference type="EMBL" id="ML977137">
    <property type="protein sequence ID" value="KAF1992540.1"/>
    <property type="molecule type" value="Genomic_DNA"/>
</dbReference>
<dbReference type="AlphaFoldDB" id="A0A6G1HHN9"/>
<proteinExistence type="inferred from homology"/>
<comment type="similarity">
    <text evidence="1 8">Belongs to the tannase family.</text>
</comment>
<dbReference type="PANTHER" id="PTHR33938:SF2">
    <property type="entry name" value="CARBOXYLIC ESTER HYDROLASE"/>
    <property type="match status" value="1"/>
</dbReference>
<dbReference type="Pfam" id="PF07519">
    <property type="entry name" value="Tannase"/>
    <property type="match status" value="1"/>
</dbReference>
<protein>
    <recommendedName>
        <fullName evidence="8">Carboxylic ester hydrolase</fullName>
        <ecNumber evidence="8">3.1.1.-</ecNumber>
    </recommendedName>
</protein>
<dbReference type="GO" id="GO:0046872">
    <property type="term" value="F:metal ion binding"/>
    <property type="evidence" value="ECO:0007669"/>
    <property type="project" value="UniProtKB-KW"/>
</dbReference>
<dbReference type="PANTHER" id="PTHR33938">
    <property type="entry name" value="FERULOYL ESTERASE B-RELATED"/>
    <property type="match status" value="1"/>
</dbReference>
<evidence type="ECO:0000313" key="9">
    <source>
        <dbReference type="EMBL" id="KAF1992540.1"/>
    </source>
</evidence>
<evidence type="ECO:0000256" key="2">
    <source>
        <dbReference type="ARBA" id="ARBA00022487"/>
    </source>
</evidence>
<keyword evidence="3" id="KW-0479">Metal-binding</keyword>
<keyword evidence="4" id="KW-0732">Signal</keyword>
<evidence type="ECO:0000256" key="6">
    <source>
        <dbReference type="ARBA" id="ARBA00022837"/>
    </source>
</evidence>
<evidence type="ECO:0000256" key="5">
    <source>
        <dbReference type="ARBA" id="ARBA00022801"/>
    </source>
</evidence>
<gene>
    <name evidence="9" type="ORF">K402DRAFT_443253</name>
</gene>
<sequence>MGVPGNSSFNDPTDGNYNGNVDNLPALCAIAANVTHYNGTDWFSVGLFLPREWNGRLMVSGNGGMSGGINWPDMGTAARSGFAAMATDLGHRSTATDGSWLYVNEKETVAWSWKALHSSVDIAKAFIKYVYSAPAAYSYFNSCSSGGRQALMEVSMFPEDFDGVIAGSASWLFSVESVWNLMQTTSNQPFNASYAIPDTLWPVISLAISEHCDEQDGLKDGIISSPALCDIKFESLACNGNLTEKHKCLRPQQIATLNAMHTDWYQNDKFLYPALELGSEALWDQIYGKRPSDSLAYQMSVDPNLKQLHSTVLGINSPYVDSLGSRYLLDATDYDISAFKKRGGKLVMFQGWADQAIPTRSSLMYYHRVQEALFGSQSSRFEDMNTFMRLFLVPGMLHCSDTLVDAPWYFAAAEQPAWLSNGTRSTPGFEDKEHDMVKALVEWVEKGEEFDQIIATAFKKPGDREEQRPVYDGFEVVRQRPICAYPRLAGYKGEGNPDEAGNWECRASPTLNVTKLYY</sequence>
<keyword evidence="2" id="KW-0719">Serine esterase</keyword>
<name>A0A6G1HHN9_9PEZI</name>
<keyword evidence="5 8" id="KW-0378">Hydrolase</keyword>
<evidence type="ECO:0000313" key="10">
    <source>
        <dbReference type="Proteomes" id="UP000800041"/>
    </source>
</evidence>